<sequence>MAEPVPSNMRDNGVDAVAEVNPINIPKQNIAVRKTLIREHRIYSMKNFIVVGWRKGVMTCGHKYKLNFYIKMSVLLLTSGMFPFIPFCFVSYEKVQAMPARNENHLIDCIGHVVGKEDVINMVTKSERGKNRLKCILFGNLVDKVKKLLDKAYGQPLVMVTQLFKPHLYLNEINIQNSFHVSRIYINPNFFDVVIFRDSPMKEGDLCSQGITHIQSRPPLSVSDEIN</sequence>
<comment type="caution">
    <text evidence="2">The sequence shown here is derived from an EMBL/GenBank/DDBJ whole genome shotgun (WGS) entry which is preliminary data.</text>
</comment>
<gene>
    <name evidence="2" type="ORF">Ahy_A07g034362</name>
</gene>
<evidence type="ECO:0000313" key="3">
    <source>
        <dbReference type="Proteomes" id="UP000289738"/>
    </source>
</evidence>
<organism evidence="2 3">
    <name type="scientific">Arachis hypogaea</name>
    <name type="common">Peanut</name>
    <dbReference type="NCBI Taxonomy" id="3818"/>
    <lineage>
        <taxon>Eukaryota</taxon>
        <taxon>Viridiplantae</taxon>
        <taxon>Streptophyta</taxon>
        <taxon>Embryophyta</taxon>
        <taxon>Tracheophyta</taxon>
        <taxon>Spermatophyta</taxon>
        <taxon>Magnoliopsida</taxon>
        <taxon>eudicotyledons</taxon>
        <taxon>Gunneridae</taxon>
        <taxon>Pentapetalae</taxon>
        <taxon>rosids</taxon>
        <taxon>fabids</taxon>
        <taxon>Fabales</taxon>
        <taxon>Fabaceae</taxon>
        <taxon>Papilionoideae</taxon>
        <taxon>50 kb inversion clade</taxon>
        <taxon>dalbergioids sensu lato</taxon>
        <taxon>Dalbergieae</taxon>
        <taxon>Pterocarpus clade</taxon>
        <taxon>Arachis</taxon>
    </lineage>
</organism>
<evidence type="ECO:0000256" key="1">
    <source>
        <dbReference type="SAM" id="Phobius"/>
    </source>
</evidence>
<dbReference type="Gene3D" id="2.40.50.140">
    <property type="entry name" value="Nucleic acid-binding proteins"/>
    <property type="match status" value="1"/>
</dbReference>
<dbReference type="SUPFAM" id="SSF50249">
    <property type="entry name" value="Nucleic acid-binding proteins"/>
    <property type="match status" value="1"/>
</dbReference>
<keyword evidence="3" id="KW-1185">Reference proteome</keyword>
<keyword evidence="1" id="KW-1133">Transmembrane helix</keyword>
<dbReference type="AlphaFoldDB" id="A0A445CBP5"/>
<dbReference type="InterPro" id="IPR012340">
    <property type="entry name" value="NA-bd_OB-fold"/>
</dbReference>
<keyword evidence="1" id="KW-0472">Membrane</keyword>
<dbReference type="EMBL" id="SDMP01000007">
    <property type="protein sequence ID" value="RYR48338.1"/>
    <property type="molecule type" value="Genomic_DNA"/>
</dbReference>
<dbReference type="Proteomes" id="UP000289738">
    <property type="component" value="Chromosome A07"/>
</dbReference>
<keyword evidence="1" id="KW-0812">Transmembrane</keyword>
<protein>
    <recommendedName>
        <fullName evidence="4">DUF223 domain-containing protein</fullName>
    </recommendedName>
</protein>
<evidence type="ECO:0000313" key="2">
    <source>
        <dbReference type="EMBL" id="RYR48338.1"/>
    </source>
</evidence>
<proteinExistence type="predicted"/>
<feature type="transmembrane region" description="Helical" evidence="1">
    <location>
        <begin position="68"/>
        <end position="92"/>
    </location>
</feature>
<name>A0A445CBP5_ARAHY</name>
<reference evidence="2 3" key="1">
    <citation type="submission" date="2019-01" db="EMBL/GenBank/DDBJ databases">
        <title>Sequencing of cultivated peanut Arachis hypogaea provides insights into genome evolution and oil improvement.</title>
        <authorList>
            <person name="Chen X."/>
        </authorList>
    </citation>
    <scope>NUCLEOTIDE SEQUENCE [LARGE SCALE GENOMIC DNA]</scope>
    <source>
        <strain evidence="3">cv. Fuhuasheng</strain>
        <tissue evidence="2">Leaves</tissue>
    </source>
</reference>
<accession>A0A445CBP5</accession>
<evidence type="ECO:0008006" key="4">
    <source>
        <dbReference type="Google" id="ProtNLM"/>
    </source>
</evidence>